<dbReference type="STRING" id="334253.SAMN04487943_105225"/>
<dbReference type="GO" id="GO:0022857">
    <property type="term" value="F:transmembrane transporter activity"/>
    <property type="evidence" value="ECO:0007669"/>
    <property type="project" value="InterPro"/>
</dbReference>
<feature type="domain" description="Major facilitator superfamily (MFS) profile" evidence="8">
    <location>
        <begin position="15"/>
        <end position="486"/>
    </location>
</feature>
<feature type="transmembrane region" description="Helical" evidence="7">
    <location>
        <begin position="12"/>
        <end position="33"/>
    </location>
</feature>
<dbReference type="Proteomes" id="UP000198565">
    <property type="component" value="Unassembled WGS sequence"/>
</dbReference>
<keyword evidence="10" id="KW-1185">Reference proteome</keyword>
<dbReference type="Gene3D" id="1.20.1720.10">
    <property type="entry name" value="Multidrug resistance protein D"/>
    <property type="match status" value="1"/>
</dbReference>
<evidence type="ECO:0000313" key="10">
    <source>
        <dbReference type="Proteomes" id="UP000198565"/>
    </source>
</evidence>
<evidence type="ECO:0000256" key="4">
    <source>
        <dbReference type="ARBA" id="ARBA00022692"/>
    </source>
</evidence>
<evidence type="ECO:0000256" key="5">
    <source>
        <dbReference type="ARBA" id="ARBA00022989"/>
    </source>
</evidence>
<comment type="subcellular location">
    <subcellularLocation>
        <location evidence="1">Cell membrane</location>
        <topology evidence="1">Multi-pass membrane protein</topology>
    </subcellularLocation>
</comment>
<dbReference type="RefSeq" id="WP_091483782.1">
    <property type="nucleotide sequence ID" value="NZ_FOTR01000005.1"/>
</dbReference>
<keyword evidence="5 7" id="KW-1133">Transmembrane helix</keyword>
<feature type="transmembrane region" description="Helical" evidence="7">
    <location>
        <begin position="239"/>
        <end position="258"/>
    </location>
</feature>
<dbReference type="PANTHER" id="PTHR42718">
    <property type="entry name" value="MAJOR FACILITATOR SUPERFAMILY MULTIDRUG TRANSPORTER MFSC"/>
    <property type="match status" value="1"/>
</dbReference>
<dbReference type="NCBIfam" id="TIGR00711">
    <property type="entry name" value="efflux_EmrB"/>
    <property type="match status" value="1"/>
</dbReference>
<proteinExistence type="predicted"/>
<dbReference type="PANTHER" id="PTHR42718:SF24">
    <property type="entry name" value="MAJOR FACILITATOR SUPERFAMILY (MFS) PROFILE DOMAIN-CONTAINING PROTEIN"/>
    <property type="match status" value="1"/>
</dbReference>
<dbReference type="InterPro" id="IPR011701">
    <property type="entry name" value="MFS"/>
</dbReference>
<feature type="transmembrane region" description="Helical" evidence="7">
    <location>
        <begin position="365"/>
        <end position="391"/>
    </location>
</feature>
<dbReference type="Gene3D" id="1.20.1250.20">
    <property type="entry name" value="MFS general substrate transporter like domains"/>
    <property type="match status" value="1"/>
</dbReference>
<dbReference type="OrthoDB" id="9816041at2"/>
<dbReference type="AlphaFoldDB" id="A0A1I4LV09"/>
<evidence type="ECO:0000313" key="9">
    <source>
        <dbReference type="EMBL" id="SFL94834.1"/>
    </source>
</evidence>
<reference evidence="10" key="1">
    <citation type="submission" date="2016-10" db="EMBL/GenBank/DDBJ databases">
        <authorList>
            <person name="Varghese N."/>
            <person name="Submissions S."/>
        </authorList>
    </citation>
    <scope>NUCLEOTIDE SEQUENCE [LARGE SCALE GENOMIC DNA]</scope>
    <source>
        <strain evidence="10">CGMCC 1.4250</strain>
    </source>
</reference>
<evidence type="ECO:0000256" key="7">
    <source>
        <dbReference type="SAM" id="Phobius"/>
    </source>
</evidence>
<dbReference type="SUPFAM" id="SSF103473">
    <property type="entry name" value="MFS general substrate transporter"/>
    <property type="match status" value="1"/>
</dbReference>
<feature type="transmembrane region" description="Helical" evidence="7">
    <location>
        <begin position="200"/>
        <end position="219"/>
    </location>
</feature>
<dbReference type="GO" id="GO:0005886">
    <property type="term" value="C:plasma membrane"/>
    <property type="evidence" value="ECO:0007669"/>
    <property type="project" value="UniProtKB-SubCell"/>
</dbReference>
<dbReference type="Pfam" id="PF07690">
    <property type="entry name" value="MFS_1"/>
    <property type="match status" value="1"/>
</dbReference>
<dbReference type="InterPro" id="IPR004638">
    <property type="entry name" value="EmrB-like"/>
</dbReference>
<dbReference type="EMBL" id="FOTR01000005">
    <property type="protein sequence ID" value="SFL94834.1"/>
    <property type="molecule type" value="Genomic_DNA"/>
</dbReference>
<keyword evidence="6 7" id="KW-0472">Membrane</keyword>
<dbReference type="PROSITE" id="PS50850">
    <property type="entry name" value="MFS"/>
    <property type="match status" value="1"/>
</dbReference>
<feature type="transmembrane region" description="Helical" evidence="7">
    <location>
        <begin position="110"/>
        <end position="131"/>
    </location>
</feature>
<feature type="transmembrane region" description="Helical" evidence="7">
    <location>
        <begin position="270"/>
        <end position="292"/>
    </location>
</feature>
<keyword evidence="2" id="KW-0813">Transport</keyword>
<feature type="transmembrane region" description="Helical" evidence="7">
    <location>
        <begin position="138"/>
        <end position="157"/>
    </location>
</feature>
<feature type="transmembrane region" description="Helical" evidence="7">
    <location>
        <begin position="80"/>
        <end position="98"/>
    </location>
</feature>
<dbReference type="PRINTS" id="PR01036">
    <property type="entry name" value="TCRTETB"/>
</dbReference>
<accession>A0A1I4LV09</accession>
<feature type="transmembrane region" description="Helical" evidence="7">
    <location>
        <begin position="463"/>
        <end position="481"/>
    </location>
</feature>
<keyword evidence="4 7" id="KW-0812">Transmembrane</keyword>
<organism evidence="9 10">
    <name type="scientific">Gracilibacillus orientalis</name>
    <dbReference type="NCBI Taxonomy" id="334253"/>
    <lineage>
        <taxon>Bacteria</taxon>
        <taxon>Bacillati</taxon>
        <taxon>Bacillota</taxon>
        <taxon>Bacilli</taxon>
        <taxon>Bacillales</taxon>
        <taxon>Bacillaceae</taxon>
        <taxon>Gracilibacillus</taxon>
    </lineage>
</organism>
<feature type="transmembrane region" description="Helical" evidence="7">
    <location>
        <begin position="53"/>
        <end position="73"/>
    </location>
</feature>
<feature type="transmembrane region" description="Helical" evidence="7">
    <location>
        <begin position="340"/>
        <end position="359"/>
    </location>
</feature>
<evidence type="ECO:0000256" key="6">
    <source>
        <dbReference type="ARBA" id="ARBA00023136"/>
    </source>
</evidence>
<evidence type="ECO:0000256" key="2">
    <source>
        <dbReference type="ARBA" id="ARBA00022448"/>
    </source>
</evidence>
<feature type="transmembrane region" description="Helical" evidence="7">
    <location>
        <begin position="169"/>
        <end position="188"/>
    </location>
</feature>
<dbReference type="CDD" id="cd17503">
    <property type="entry name" value="MFS_LmrB_MDR_like"/>
    <property type="match status" value="1"/>
</dbReference>
<name>A0A1I4LV09_9BACI</name>
<feature type="transmembrane region" description="Helical" evidence="7">
    <location>
        <begin position="412"/>
        <end position="432"/>
    </location>
</feature>
<protein>
    <submittedName>
        <fullName evidence="9">MFS transporter, DHA2 family, multidrug resistance protein</fullName>
    </submittedName>
</protein>
<evidence type="ECO:0000259" key="8">
    <source>
        <dbReference type="PROSITE" id="PS50850"/>
    </source>
</evidence>
<sequence length="495" mass="53311">MNQNVNPTEVKRVPIVAAMLVGAFVGILNETLLATALPSIMNDFGIGESQVQWLTTAFLLTNGVMIPITAFLIERFTTRQLFITALSIFALGTSVASISHTFELLLGARVIQAAGSGIMLPLMMTVMLKIFPVEKRGAAMGMAGVVISFAPAIGPTLSGWLLEFFSWRGLFYVVLPIVIITIIIAAIFVKNVTEQTYPKIDILSILLSSFGFGGLLYGFSSITGGHGGEEAAAQIDSQAVAIIIAGAIIITLFIIRQMKLKRPMLEFRVFKYPIFSLSLIITMIVLMALIGAETMLPLYMQNTRGFTPLESGLMLFPGAIVMGVMSPITGMLFDKFGAKWLATSGMAIVTVTTFLFTSLEMDTAYSFLVIIYAVRMFGLSLVMMPVMTAGLNQLPPEWHPHGTAMANTMQQVSASIGTAILITVMTSAATNYQPDQAALEGLSEAEAMNHIASSAAINGYNSAFWIATILSIVGLCLSFFLKTKSQNDKADNKAV</sequence>
<evidence type="ECO:0000256" key="3">
    <source>
        <dbReference type="ARBA" id="ARBA00022475"/>
    </source>
</evidence>
<feature type="transmembrane region" description="Helical" evidence="7">
    <location>
        <begin position="312"/>
        <end position="333"/>
    </location>
</feature>
<dbReference type="InterPro" id="IPR020846">
    <property type="entry name" value="MFS_dom"/>
</dbReference>
<keyword evidence="3" id="KW-1003">Cell membrane</keyword>
<evidence type="ECO:0000256" key="1">
    <source>
        <dbReference type="ARBA" id="ARBA00004651"/>
    </source>
</evidence>
<gene>
    <name evidence="9" type="ORF">SAMN04487943_105225</name>
</gene>
<dbReference type="InterPro" id="IPR036259">
    <property type="entry name" value="MFS_trans_sf"/>
</dbReference>